<dbReference type="Pfam" id="PF25585">
    <property type="entry name" value="zf-CCCH_DUS3L"/>
    <property type="match status" value="1"/>
</dbReference>
<dbReference type="EC" id="1.3.1.-" evidence="19"/>
<evidence type="ECO:0000256" key="5">
    <source>
        <dbReference type="ARBA" id="ARBA00022694"/>
    </source>
</evidence>
<evidence type="ECO:0000256" key="20">
    <source>
        <dbReference type="SAM" id="MobiDB-lite"/>
    </source>
</evidence>
<dbReference type="GO" id="GO:0006397">
    <property type="term" value="P:mRNA processing"/>
    <property type="evidence" value="ECO:0007669"/>
    <property type="project" value="UniProtKB-KW"/>
</dbReference>
<keyword evidence="7" id="KW-0677">Repeat</keyword>
<comment type="catalytic activity">
    <reaction evidence="16">
        <text>a 5,6-dihydrouridine in mRNA + NADP(+) = a uridine in mRNA + NADPH + H(+)</text>
        <dbReference type="Rhea" id="RHEA:69855"/>
        <dbReference type="Rhea" id="RHEA-COMP:14658"/>
        <dbReference type="Rhea" id="RHEA-COMP:17789"/>
        <dbReference type="ChEBI" id="CHEBI:15378"/>
        <dbReference type="ChEBI" id="CHEBI:57783"/>
        <dbReference type="ChEBI" id="CHEBI:58349"/>
        <dbReference type="ChEBI" id="CHEBI:65315"/>
        <dbReference type="ChEBI" id="CHEBI:74443"/>
    </reaction>
    <physiologicalReaction direction="right-to-left" evidence="16">
        <dbReference type="Rhea" id="RHEA:69857"/>
    </physiologicalReaction>
</comment>
<evidence type="ECO:0000256" key="13">
    <source>
        <dbReference type="ARBA" id="ARBA00045934"/>
    </source>
</evidence>
<evidence type="ECO:0000256" key="14">
    <source>
        <dbReference type="ARBA" id="ARBA00048266"/>
    </source>
</evidence>
<dbReference type="FunFam" id="3.20.20.70:FF:000067">
    <property type="entry name" value="tRNA-dihydrouridine(47) synthase [NAD(P)(+)]"/>
    <property type="match status" value="1"/>
</dbReference>
<evidence type="ECO:0000256" key="7">
    <source>
        <dbReference type="ARBA" id="ARBA00022737"/>
    </source>
</evidence>
<evidence type="ECO:0000256" key="15">
    <source>
        <dbReference type="ARBA" id="ARBA00048342"/>
    </source>
</evidence>
<feature type="compositionally biased region" description="Polar residues" evidence="20">
    <location>
        <begin position="57"/>
        <end position="79"/>
    </location>
</feature>
<accession>A0A2H5QG95</accession>
<keyword evidence="6 18" id="KW-0479">Metal-binding</keyword>
<dbReference type="GO" id="GO:0102265">
    <property type="term" value="F:tRNA-dihydrouridine47 synthase activity"/>
    <property type="evidence" value="ECO:0007669"/>
    <property type="project" value="UniProtKB-EC"/>
</dbReference>
<evidence type="ECO:0000256" key="10">
    <source>
        <dbReference type="ARBA" id="ARBA00022857"/>
    </source>
</evidence>
<protein>
    <recommendedName>
        <fullName evidence="19">tRNA-dihydrouridine(47) synthase [NAD(P)(+)]</fullName>
        <ecNumber evidence="19">1.3.1.-</ecNumber>
    </recommendedName>
    <alternativeName>
        <fullName evidence="19">tRNA-dihydrouridine synthase 3</fullName>
    </alternativeName>
</protein>
<evidence type="ECO:0000256" key="9">
    <source>
        <dbReference type="ARBA" id="ARBA00022833"/>
    </source>
</evidence>
<feature type="zinc finger region" description="C3H1-type" evidence="18">
    <location>
        <begin position="103"/>
        <end position="129"/>
    </location>
</feature>
<evidence type="ECO:0000256" key="16">
    <source>
        <dbReference type="ARBA" id="ARBA00049447"/>
    </source>
</evidence>
<keyword evidence="3 19" id="KW-0288">FMN</keyword>
<dbReference type="SMART" id="SM00356">
    <property type="entry name" value="ZnF_C3H1"/>
    <property type="match status" value="2"/>
</dbReference>
<comment type="similarity">
    <text evidence="19">Belongs to the dus family. Dus3 subfamily.</text>
</comment>
<keyword evidence="8 18" id="KW-0863">Zinc-finger</keyword>
<comment type="catalytic activity">
    <reaction evidence="17">
        <text>5,6-dihydrouridine(47) in tRNA + NADP(+) = uridine(47) in tRNA + NADPH + H(+)</text>
        <dbReference type="Rhea" id="RHEA:53360"/>
        <dbReference type="Rhea" id="RHEA-COMP:13539"/>
        <dbReference type="Rhea" id="RHEA-COMP:13540"/>
        <dbReference type="ChEBI" id="CHEBI:15378"/>
        <dbReference type="ChEBI" id="CHEBI:57783"/>
        <dbReference type="ChEBI" id="CHEBI:58349"/>
        <dbReference type="ChEBI" id="CHEBI:65315"/>
        <dbReference type="ChEBI" id="CHEBI:74443"/>
        <dbReference type="EC" id="1.3.1.89"/>
    </reaction>
    <physiologicalReaction direction="right-to-left" evidence="17">
        <dbReference type="Rhea" id="RHEA:53362"/>
    </physiologicalReaction>
</comment>
<comment type="caution">
    <text evidence="22">The sequence shown here is derived from an EMBL/GenBank/DDBJ whole genome shotgun (WGS) entry which is preliminary data.</text>
</comment>
<dbReference type="Proteomes" id="UP000236630">
    <property type="component" value="Unassembled WGS sequence"/>
</dbReference>
<dbReference type="Gene3D" id="4.10.1000.10">
    <property type="entry name" value="Zinc finger, CCCH-type"/>
    <property type="match status" value="1"/>
</dbReference>
<evidence type="ECO:0000256" key="18">
    <source>
        <dbReference type="PROSITE-ProRule" id="PRU00723"/>
    </source>
</evidence>
<dbReference type="GO" id="GO:0050660">
    <property type="term" value="F:flavin adenine dinucleotide binding"/>
    <property type="evidence" value="ECO:0007669"/>
    <property type="project" value="UniProtKB-UniRule"/>
</dbReference>
<dbReference type="SUPFAM" id="SSF51395">
    <property type="entry name" value="FMN-linked oxidoreductases"/>
    <property type="match status" value="1"/>
</dbReference>
<evidence type="ECO:0000256" key="19">
    <source>
        <dbReference type="RuleBase" id="RU291113"/>
    </source>
</evidence>
<organism evidence="22 23">
    <name type="scientific">Citrus unshiu</name>
    <name type="common">Satsuma mandarin</name>
    <name type="synonym">Citrus nobilis var. unshiu</name>
    <dbReference type="NCBI Taxonomy" id="55188"/>
    <lineage>
        <taxon>Eukaryota</taxon>
        <taxon>Viridiplantae</taxon>
        <taxon>Streptophyta</taxon>
        <taxon>Embryophyta</taxon>
        <taxon>Tracheophyta</taxon>
        <taxon>Spermatophyta</taxon>
        <taxon>Magnoliopsida</taxon>
        <taxon>eudicotyledons</taxon>
        <taxon>Gunneridae</taxon>
        <taxon>Pentapetalae</taxon>
        <taxon>rosids</taxon>
        <taxon>malvids</taxon>
        <taxon>Sapindales</taxon>
        <taxon>Rutaceae</taxon>
        <taxon>Aurantioideae</taxon>
        <taxon>Citrus</taxon>
    </lineage>
</organism>
<feature type="region of interest" description="Disordered" evidence="20">
    <location>
        <begin position="1"/>
        <end position="32"/>
    </location>
</feature>
<proteinExistence type="inferred from homology"/>
<dbReference type="Gene3D" id="3.20.20.70">
    <property type="entry name" value="Aldolase class I"/>
    <property type="match status" value="1"/>
</dbReference>
<dbReference type="InterPro" id="IPR018517">
    <property type="entry name" value="tRNA_hU_synthase_CS"/>
</dbReference>
<feature type="domain" description="C3H1-type" evidence="21">
    <location>
        <begin position="103"/>
        <end position="129"/>
    </location>
</feature>
<evidence type="ECO:0000259" key="21">
    <source>
        <dbReference type="PROSITE" id="PS50103"/>
    </source>
</evidence>
<comment type="catalytic activity">
    <reaction evidence="14">
        <text>5,6-dihydrouridine(47) in tRNA + NAD(+) = uridine(47) in tRNA + NADH + H(+)</text>
        <dbReference type="Rhea" id="RHEA:53364"/>
        <dbReference type="Rhea" id="RHEA-COMP:13539"/>
        <dbReference type="Rhea" id="RHEA-COMP:13540"/>
        <dbReference type="ChEBI" id="CHEBI:15378"/>
        <dbReference type="ChEBI" id="CHEBI:57540"/>
        <dbReference type="ChEBI" id="CHEBI:57945"/>
        <dbReference type="ChEBI" id="CHEBI:65315"/>
        <dbReference type="ChEBI" id="CHEBI:74443"/>
        <dbReference type="EC" id="1.3.1.89"/>
    </reaction>
    <physiologicalReaction direction="right-to-left" evidence="14">
        <dbReference type="Rhea" id="RHEA:53366"/>
    </physiologicalReaction>
</comment>
<feature type="region of interest" description="Disordered" evidence="20">
    <location>
        <begin position="46"/>
        <end position="114"/>
    </location>
</feature>
<dbReference type="PANTHER" id="PTHR45846">
    <property type="entry name" value="TRNA-DIHYDROURIDINE(47) SYNTHASE [NAD(P)(+)]-LIKE"/>
    <property type="match status" value="1"/>
</dbReference>
<keyword evidence="4" id="KW-0507">mRNA processing</keyword>
<evidence type="ECO:0000256" key="4">
    <source>
        <dbReference type="ARBA" id="ARBA00022664"/>
    </source>
</evidence>
<dbReference type="Pfam" id="PF01207">
    <property type="entry name" value="Dus"/>
    <property type="match status" value="1"/>
</dbReference>
<dbReference type="AlphaFoldDB" id="A0A2H5QG95"/>
<name>A0A2H5QG95_CITUN</name>
<reference evidence="22 23" key="1">
    <citation type="journal article" date="2017" name="Front. Genet.">
        <title>Draft sequencing of the heterozygous diploid genome of Satsuma (Citrus unshiu Marc.) using a hybrid assembly approach.</title>
        <authorList>
            <person name="Shimizu T."/>
            <person name="Tanizawa Y."/>
            <person name="Mochizuki T."/>
            <person name="Nagasaki H."/>
            <person name="Yoshioka T."/>
            <person name="Toyoda A."/>
            <person name="Fujiyama A."/>
            <person name="Kaminuma E."/>
            <person name="Nakamura Y."/>
        </authorList>
    </citation>
    <scope>NUCLEOTIDE SEQUENCE [LARGE SCALE GENOMIC DNA]</scope>
    <source>
        <strain evidence="23">cv. Miyagawa wase</strain>
    </source>
</reference>
<dbReference type="CDD" id="cd02801">
    <property type="entry name" value="DUS_like_FMN"/>
    <property type="match status" value="1"/>
</dbReference>
<evidence type="ECO:0000256" key="6">
    <source>
        <dbReference type="ARBA" id="ARBA00022723"/>
    </source>
</evidence>
<evidence type="ECO:0000256" key="1">
    <source>
        <dbReference type="ARBA" id="ARBA00001917"/>
    </source>
</evidence>
<dbReference type="EMBL" id="BDQV01000364">
    <property type="protein sequence ID" value="GAY63659.1"/>
    <property type="molecule type" value="Genomic_DNA"/>
</dbReference>
<keyword evidence="5 19" id="KW-0819">tRNA processing</keyword>
<feature type="compositionally biased region" description="Basic residues" evidence="20">
    <location>
        <begin position="83"/>
        <end position="92"/>
    </location>
</feature>
<dbReference type="PROSITE" id="PS01136">
    <property type="entry name" value="UPF0034"/>
    <property type="match status" value="1"/>
</dbReference>
<evidence type="ECO:0000256" key="2">
    <source>
        <dbReference type="ARBA" id="ARBA00022630"/>
    </source>
</evidence>
<dbReference type="InterPro" id="IPR000571">
    <property type="entry name" value="Znf_CCCH"/>
</dbReference>
<dbReference type="GO" id="GO:0003723">
    <property type="term" value="F:RNA binding"/>
    <property type="evidence" value="ECO:0007669"/>
    <property type="project" value="TreeGrafter"/>
</dbReference>
<keyword evidence="11 19" id="KW-0560">Oxidoreductase</keyword>
<keyword evidence="9 18" id="KW-0862">Zinc</keyword>
<comment type="cofactor">
    <cofactor evidence="1 19">
        <name>FMN</name>
        <dbReference type="ChEBI" id="CHEBI:58210"/>
    </cofactor>
</comment>
<comment type="catalytic activity">
    <reaction evidence="15">
        <text>a 5,6-dihydrouridine in mRNA + NAD(+) = a uridine in mRNA + NADH + H(+)</text>
        <dbReference type="Rhea" id="RHEA:69851"/>
        <dbReference type="Rhea" id="RHEA-COMP:14658"/>
        <dbReference type="Rhea" id="RHEA-COMP:17789"/>
        <dbReference type="ChEBI" id="CHEBI:15378"/>
        <dbReference type="ChEBI" id="CHEBI:57540"/>
        <dbReference type="ChEBI" id="CHEBI:57945"/>
        <dbReference type="ChEBI" id="CHEBI:65315"/>
        <dbReference type="ChEBI" id="CHEBI:74443"/>
    </reaction>
    <physiologicalReaction direction="right-to-left" evidence="15">
        <dbReference type="Rhea" id="RHEA:69853"/>
    </physiologicalReaction>
</comment>
<dbReference type="FunFam" id="4.10.1000.10:FF:000029">
    <property type="entry name" value="tRNA-dihydrouridine(47) synthase [NAD(P)(+)]"/>
    <property type="match status" value="1"/>
</dbReference>
<keyword evidence="12" id="KW-0520">NAD</keyword>
<evidence type="ECO:0000256" key="17">
    <source>
        <dbReference type="ARBA" id="ARBA00049513"/>
    </source>
</evidence>
<comment type="function">
    <text evidence="13">Catalyzes the synthesis of dihydrouridine, a modified base found in the D-loop of most tRNAs. Specifically modifies U47 in cytoplasmic tRNAs. Catalyzes the synthesis of dihydrouridine in some mRNAs, thereby affecting their translation.</text>
</comment>
<evidence type="ECO:0000313" key="23">
    <source>
        <dbReference type="Proteomes" id="UP000236630"/>
    </source>
</evidence>
<evidence type="ECO:0000313" key="22">
    <source>
        <dbReference type="EMBL" id="GAY63659.1"/>
    </source>
</evidence>
<evidence type="ECO:0000256" key="11">
    <source>
        <dbReference type="ARBA" id="ARBA00023002"/>
    </source>
</evidence>
<dbReference type="STRING" id="55188.A0A2H5QG95"/>
<keyword evidence="10" id="KW-0521">NADP</keyword>
<dbReference type="InterPro" id="IPR035587">
    <property type="entry name" value="DUS-like_FMN-bd"/>
</dbReference>
<dbReference type="GO" id="GO:0106414">
    <property type="term" value="F:mRNA dihydrouridine synthase activity"/>
    <property type="evidence" value="ECO:0007669"/>
    <property type="project" value="RHEA"/>
</dbReference>
<dbReference type="InterPro" id="IPR013785">
    <property type="entry name" value="Aldolase_TIM"/>
</dbReference>
<dbReference type="PROSITE" id="PS50103">
    <property type="entry name" value="ZF_C3H1"/>
    <property type="match status" value="1"/>
</dbReference>
<evidence type="ECO:0000256" key="8">
    <source>
        <dbReference type="ARBA" id="ARBA00022771"/>
    </source>
</evidence>
<keyword evidence="23" id="KW-1185">Reference proteome</keyword>
<sequence length="695" mass="77270">MAESATELSESRVLPADSPPPQPNSTGVPVHNLTPEVLVAKAIAPVKKQFLRPPPTRANQNDTVKYTNERSSQQHSSTLVKEKKSKRQLKRERHQEKKSASHLCPEVAKSGDVSSCPYKDKCRFSHDLDGFKAQKPDDLEGECPFLSSEGPCPYGLACRFSGTHRDVVDVAGSTNTLRKSSEVNGLNKDVQKLLWKNKMKFPKADAKLKSLGLLGPAKSKMKVMEDKEQEGVVDSNNSHATNGNGCMKGTGDSVDESECSPCVPEENNIVNDRPLKKAKSENVENCCSVEGDNGVSVLEEDTRNNTADTQPAAKIDDILPETDGSLKTHPREKKLIDFREKLYLAPLTTVGNLPFRRVCKVLGADVTCGEMAMCTNLLQGQASEWALLRRHSSEDLFGVQICGAYPDTLARTVELIDQQCTVDFIDINMGCPIDIVVNKGAGSCLLTKPMRMKGIIEATSGTVDKPITIKIKVRTGYFEGKNRIDSLIADIGTWGASAVTVHGRTRQQRYSKLADWDYIYQCARKASDDLQVLGNGDIYSYLDWNKHKSDCPELASCMIARGALIKPWIFTEIKEQRHWDITSGERLNIMKDFVRIGLEHWGSDKKGVETTRHFLLEWLSYTCRYIPVGLLDVIPQRLNWRPPAYYGRDDLETLMASDSAADWIRISEMLLGKVPDGFTFAPKHKSNAYDRAENG</sequence>
<keyword evidence="2 19" id="KW-0285">Flavoprotein</keyword>
<evidence type="ECO:0000256" key="3">
    <source>
        <dbReference type="ARBA" id="ARBA00022643"/>
    </source>
</evidence>
<dbReference type="PANTHER" id="PTHR45846:SF1">
    <property type="entry name" value="TRNA-DIHYDROURIDINE(47) SYNTHASE [NAD(P)(+)]-LIKE"/>
    <property type="match status" value="1"/>
</dbReference>
<evidence type="ECO:0000256" key="12">
    <source>
        <dbReference type="ARBA" id="ARBA00023027"/>
    </source>
</evidence>
<gene>
    <name evidence="22" type="ORF">CUMW_227420</name>
</gene>
<dbReference type="GO" id="GO:0008270">
    <property type="term" value="F:zinc ion binding"/>
    <property type="evidence" value="ECO:0007669"/>
    <property type="project" value="UniProtKB-KW"/>
</dbReference>